<evidence type="ECO:0000256" key="12">
    <source>
        <dbReference type="ARBA" id="ARBA00022759"/>
    </source>
</evidence>
<keyword evidence="6" id="KW-0963">Cytoplasm</keyword>
<evidence type="ECO:0000256" key="11">
    <source>
        <dbReference type="ARBA" id="ARBA00022723"/>
    </source>
</evidence>
<dbReference type="SMART" id="SM00358">
    <property type="entry name" value="DSRM"/>
    <property type="match status" value="1"/>
</dbReference>
<dbReference type="InterPro" id="IPR011907">
    <property type="entry name" value="RNase_III"/>
</dbReference>
<keyword evidence="15" id="KW-0694">RNA-binding</keyword>
<keyword evidence="12" id="KW-0255">Endonuclease</keyword>
<organism evidence="18">
    <name type="scientific">marine metagenome</name>
    <dbReference type="NCBI Taxonomy" id="408172"/>
    <lineage>
        <taxon>unclassified sequences</taxon>
        <taxon>metagenomes</taxon>
        <taxon>ecological metagenomes</taxon>
    </lineage>
</organism>
<comment type="similarity">
    <text evidence="3">Belongs to the ribonuclease III family.</text>
</comment>
<keyword evidence="8" id="KW-0507">mRNA processing</keyword>
<feature type="domain" description="RNase III" evidence="17">
    <location>
        <begin position="91"/>
        <end position="220"/>
    </location>
</feature>
<dbReference type="Pfam" id="PF14622">
    <property type="entry name" value="Ribonucleas_3_3"/>
    <property type="match status" value="1"/>
</dbReference>
<dbReference type="SUPFAM" id="SSF54768">
    <property type="entry name" value="dsRNA-binding domain-like"/>
    <property type="match status" value="1"/>
</dbReference>
<dbReference type="PANTHER" id="PTHR11207">
    <property type="entry name" value="RIBONUCLEASE III"/>
    <property type="match status" value="1"/>
</dbReference>
<dbReference type="PROSITE" id="PS50142">
    <property type="entry name" value="RNASE_3_2"/>
    <property type="match status" value="1"/>
</dbReference>
<evidence type="ECO:0000256" key="2">
    <source>
        <dbReference type="ARBA" id="ARBA00004496"/>
    </source>
</evidence>
<evidence type="ECO:0000256" key="8">
    <source>
        <dbReference type="ARBA" id="ARBA00022664"/>
    </source>
</evidence>
<keyword evidence="11" id="KW-0479">Metal-binding</keyword>
<comment type="catalytic activity">
    <reaction evidence="1">
        <text>Endonucleolytic cleavage to 5'-phosphomonoester.</text>
        <dbReference type="EC" id="3.1.26.3"/>
    </reaction>
</comment>
<dbReference type="EC" id="3.1.26.3" evidence="5"/>
<dbReference type="Pfam" id="PF09413">
    <property type="entry name" value="DUF2007"/>
    <property type="match status" value="1"/>
</dbReference>
<dbReference type="GO" id="GO:0006364">
    <property type="term" value="P:rRNA processing"/>
    <property type="evidence" value="ECO:0007669"/>
    <property type="project" value="UniProtKB-KW"/>
</dbReference>
<dbReference type="GO" id="GO:0042802">
    <property type="term" value="F:identical protein binding"/>
    <property type="evidence" value="ECO:0007669"/>
    <property type="project" value="UniProtKB-ARBA"/>
</dbReference>
<feature type="domain" description="DRBM" evidence="16">
    <location>
        <begin position="251"/>
        <end position="320"/>
    </location>
</feature>
<dbReference type="FunFam" id="3.30.160.20:FF:000003">
    <property type="entry name" value="Ribonuclease 3"/>
    <property type="match status" value="1"/>
</dbReference>
<evidence type="ECO:0000256" key="4">
    <source>
        <dbReference type="ARBA" id="ARBA00011738"/>
    </source>
</evidence>
<comment type="subunit">
    <text evidence="4">Homodimer.</text>
</comment>
<evidence type="ECO:0000256" key="14">
    <source>
        <dbReference type="ARBA" id="ARBA00022842"/>
    </source>
</evidence>
<dbReference type="InterPro" id="IPR018551">
    <property type="entry name" value="DUF2007"/>
</dbReference>
<dbReference type="SMART" id="SM00535">
    <property type="entry name" value="RIBOc"/>
    <property type="match status" value="1"/>
</dbReference>
<evidence type="ECO:0000256" key="6">
    <source>
        <dbReference type="ARBA" id="ARBA00022490"/>
    </source>
</evidence>
<dbReference type="EMBL" id="UINC01001346">
    <property type="protein sequence ID" value="SUZ78253.1"/>
    <property type="molecule type" value="Genomic_DNA"/>
</dbReference>
<dbReference type="GO" id="GO:0003725">
    <property type="term" value="F:double-stranded RNA binding"/>
    <property type="evidence" value="ECO:0007669"/>
    <property type="project" value="TreeGrafter"/>
</dbReference>
<keyword evidence="9" id="KW-0819">tRNA processing</keyword>
<name>A0A381QKY9_9ZZZZ</name>
<keyword evidence="10" id="KW-0540">Nuclease</keyword>
<dbReference type="GO" id="GO:0046872">
    <property type="term" value="F:metal ion binding"/>
    <property type="evidence" value="ECO:0007669"/>
    <property type="project" value="UniProtKB-KW"/>
</dbReference>
<reference evidence="18" key="1">
    <citation type="submission" date="2018-05" db="EMBL/GenBank/DDBJ databases">
        <authorList>
            <person name="Lanie J.A."/>
            <person name="Ng W.-L."/>
            <person name="Kazmierczak K.M."/>
            <person name="Andrzejewski T.M."/>
            <person name="Davidsen T.M."/>
            <person name="Wayne K.J."/>
            <person name="Tettelin H."/>
            <person name="Glass J.I."/>
            <person name="Rusch D."/>
            <person name="Podicherti R."/>
            <person name="Tsui H.-C.T."/>
            <person name="Winkler M.E."/>
        </authorList>
    </citation>
    <scope>NUCLEOTIDE SEQUENCE</scope>
</reference>
<dbReference type="InterPro" id="IPR036389">
    <property type="entry name" value="RNase_III_sf"/>
</dbReference>
<evidence type="ECO:0000256" key="10">
    <source>
        <dbReference type="ARBA" id="ARBA00022722"/>
    </source>
</evidence>
<dbReference type="GO" id="GO:0010468">
    <property type="term" value="P:regulation of gene expression"/>
    <property type="evidence" value="ECO:0007669"/>
    <property type="project" value="TreeGrafter"/>
</dbReference>
<evidence type="ECO:0000256" key="5">
    <source>
        <dbReference type="ARBA" id="ARBA00012177"/>
    </source>
</evidence>
<comment type="subcellular location">
    <subcellularLocation>
        <location evidence="2">Cytoplasm</location>
    </subcellularLocation>
</comment>
<sequence>VRSTPKVSGDDLVSVLSTSSDAEATIVRALLESHGIQAIITSDRLGALAGLKGGNKPTTLVRVNSGDVAEARKILEASVETSAERTGVEDFAKLETVIGYQFSDRGLLENALTHRSHAHDDPSSSALDNESLEFLGDAVLGAVVAELLFREFPDRDEGDKSKMKALLVSSVTLAKLGTTLQLGDFLLLGKGEERSGGRTKQRLIANAYEAVVAAIFLDGGIESVRAFIERQFATMIGERRQDDRPAILTNDHKSALQEWLQAHGESLPIYTVVTEAGPDHRKVFTVAVQIGSRVVARGEGCSKKEAEQRSAAYALERLKSGSA</sequence>
<dbReference type="InterPro" id="IPR000999">
    <property type="entry name" value="RNase_III_dom"/>
</dbReference>
<dbReference type="HAMAP" id="MF_00104">
    <property type="entry name" value="RNase_III"/>
    <property type="match status" value="1"/>
</dbReference>
<evidence type="ECO:0000256" key="13">
    <source>
        <dbReference type="ARBA" id="ARBA00022801"/>
    </source>
</evidence>
<accession>A0A381QKY9</accession>
<evidence type="ECO:0000259" key="16">
    <source>
        <dbReference type="PROSITE" id="PS50137"/>
    </source>
</evidence>
<evidence type="ECO:0000313" key="18">
    <source>
        <dbReference type="EMBL" id="SUZ78253.1"/>
    </source>
</evidence>
<dbReference type="GO" id="GO:0008033">
    <property type="term" value="P:tRNA processing"/>
    <property type="evidence" value="ECO:0007669"/>
    <property type="project" value="UniProtKB-KW"/>
</dbReference>
<dbReference type="SUPFAM" id="SSF69065">
    <property type="entry name" value="RNase III domain-like"/>
    <property type="match status" value="1"/>
</dbReference>
<dbReference type="GO" id="GO:0005737">
    <property type="term" value="C:cytoplasm"/>
    <property type="evidence" value="ECO:0007669"/>
    <property type="project" value="UniProtKB-SubCell"/>
</dbReference>
<dbReference type="PANTHER" id="PTHR11207:SF0">
    <property type="entry name" value="RIBONUCLEASE 3"/>
    <property type="match status" value="1"/>
</dbReference>
<evidence type="ECO:0000256" key="7">
    <source>
        <dbReference type="ARBA" id="ARBA00022552"/>
    </source>
</evidence>
<dbReference type="Gene3D" id="3.30.160.20">
    <property type="match status" value="1"/>
</dbReference>
<dbReference type="CDD" id="cd10845">
    <property type="entry name" value="DSRM_RNAse_III_family"/>
    <property type="match status" value="1"/>
</dbReference>
<keyword evidence="14" id="KW-0460">Magnesium</keyword>
<evidence type="ECO:0000256" key="1">
    <source>
        <dbReference type="ARBA" id="ARBA00000109"/>
    </source>
</evidence>
<keyword evidence="13" id="KW-0378">Hydrolase</keyword>
<feature type="non-terminal residue" evidence="18">
    <location>
        <position position="1"/>
    </location>
</feature>
<dbReference type="GO" id="GO:0006397">
    <property type="term" value="P:mRNA processing"/>
    <property type="evidence" value="ECO:0007669"/>
    <property type="project" value="UniProtKB-KW"/>
</dbReference>
<evidence type="ECO:0000256" key="9">
    <source>
        <dbReference type="ARBA" id="ARBA00022694"/>
    </source>
</evidence>
<protein>
    <recommendedName>
        <fullName evidence="5">ribonuclease III</fullName>
        <ecNumber evidence="5">3.1.26.3</ecNumber>
    </recommendedName>
</protein>
<dbReference type="NCBIfam" id="TIGR02191">
    <property type="entry name" value="RNaseIII"/>
    <property type="match status" value="1"/>
</dbReference>
<evidence type="ECO:0000259" key="17">
    <source>
        <dbReference type="PROSITE" id="PS50142"/>
    </source>
</evidence>
<evidence type="ECO:0000256" key="15">
    <source>
        <dbReference type="ARBA" id="ARBA00022884"/>
    </source>
</evidence>
<dbReference type="InterPro" id="IPR014720">
    <property type="entry name" value="dsRBD_dom"/>
</dbReference>
<keyword evidence="7" id="KW-0698">rRNA processing</keyword>
<dbReference type="AlphaFoldDB" id="A0A381QKY9"/>
<dbReference type="GO" id="GO:0004525">
    <property type="term" value="F:ribonuclease III activity"/>
    <property type="evidence" value="ECO:0007669"/>
    <property type="project" value="UniProtKB-EC"/>
</dbReference>
<dbReference type="Pfam" id="PF00035">
    <property type="entry name" value="dsrm"/>
    <property type="match status" value="1"/>
</dbReference>
<proteinExistence type="inferred from homology"/>
<dbReference type="Gene3D" id="1.10.1520.10">
    <property type="entry name" value="Ribonuclease III domain"/>
    <property type="match status" value="1"/>
</dbReference>
<dbReference type="PROSITE" id="PS50137">
    <property type="entry name" value="DS_RBD"/>
    <property type="match status" value="1"/>
</dbReference>
<dbReference type="FunFam" id="1.10.1520.10:FF:000001">
    <property type="entry name" value="Ribonuclease 3"/>
    <property type="match status" value="1"/>
</dbReference>
<evidence type="ECO:0000256" key="3">
    <source>
        <dbReference type="ARBA" id="ARBA00010183"/>
    </source>
</evidence>
<gene>
    <name evidence="18" type="ORF">METZ01_LOCUS31107</name>
</gene>
<dbReference type="CDD" id="cd00593">
    <property type="entry name" value="RIBOc"/>
    <property type="match status" value="1"/>
</dbReference>